<evidence type="ECO:0000256" key="9">
    <source>
        <dbReference type="ARBA" id="ARBA00023136"/>
    </source>
</evidence>
<dbReference type="PANTHER" id="PTHR30400">
    <property type="entry name" value="MONOFUNCTIONAL BIOSYNTHETIC PEPTIDOGLYCAN TRANSGLYCOSYLASE"/>
    <property type="match status" value="1"/>
</dbReference>
<evidence type="ECO:0000256" key="7">
    <source>
        <dbReference type="ARBA" id="ARBA00022984"/>
    </source>
</evidence>
<dbReference type="Gene3D" id="1.10.3810.10">
    <property type="entry name" value="Biosynthetic peptidoglycan transglycosylase-like"/>
    <property type="match status" value="1"/>
</dbReference>
<dbReference type="GO" id="GO:0016020">
    <property type="term" value="C:membrane"/>
    <property type="evidence" value="ECO:0007669"/>
    <property type="project" value="InterPro"/>
</dbReference>
<dbReference type="GO" id="GO:0008360">
    <property type="term" value="P:regulation of cell shape"/>
    <property type="evidence" value="ECO:0007669"/>
    <property type="project" value="UniProtKB-KW"/>
</dbReference>
<name>A0A1K1M5T4_9BACT</name>
<keyword evidence="4" id="KW-0808">Transferase</keyword>
<keyword evidence="6" id="KW-0133">Cell shape</keyword>
<gene>
    <name evidence="12" type="ORF">SAMN05661012_00474</name>
</gene>
<evidence type="ECO:0000256" key="8">
    <source>
        <dbReference type="ARBA" id="ARBA00022989"/>
    </source>
</evidence>
<dbReference type="SUPFAM" id="SSF53955">
    <property type="entry name" value="Lysozyme-like"/>
    <property type="match status" value="1"/>
</dbReference>
<keyword evidence="8" id="KW-1133">Transmembrane helix</keyword>
<evidence type="ECO:0000256" key="4">
    <source>
        <dbReference type="ARBA" id="ARBA00022679"/>
    </source>
</evidence>
<dbReference type="GO" id="GO:0071555">
    <property type="term" value="P:cell wall organization"/>
    <property type="evidence" value="ECO:0007669"/>
    <property type="project" value="UniProtKB-KW"/>
</dbReference>
<organism evidence="12 13">
    <name type="scientific">Chitinophaga sancti</name>
    <dbReference type="NCBI Taxonomy" id="1004"/>
    <lineage>
        <taxon>Bacteria</taxon>
        <taxon>Pseudomonadati</taxon>
        <taxon>Bacteroidota</taxon>
        <taxon>Chitinophagia</taxon>
        <taxon>Chitinophagales</taxon>
        <taxon>Chitinophagaceae</taxon>
        <taxon>Chitinophaga</taxon>
    </lineage>
</organism>
<proteinExistence type="predicted"/>
<dbReference type="AlphaFoldDB" id="A0A1K1M5T4"/>
<evidence type="ECO:0000256" key="5">
    <source>
        <dbReference type="ARBA" id="ARBA00022692"/>
    </source>
</evidence>
<dbReference type="GO" id="GO:0009252">
    <property type="term" value="P:peptidoglycan biosynthetic process"/>
    <property type="evidence" value="ECO:0007669"/>
    <property type="project" value="UniProtKB-KW"/>
</dbReference>
<dbReference type="STRING" id="1004.SAMN05661012_00474"/>
<dbReference type="InterPro" id="IPR023346">
    <property type="entry name" value="Lysozyme-like_dom_sf"/>
</dbReference>
<evidence type="ECO:0000259" key="11">
    <source>
        <dbReference type="Pfam" id="PF00912"/>
    </source>
</evidence>
<evidence type="ECO:0000256" key="3">
    <source>
        <dbReference type="ARBA" id="ARBA00022676"/>
    </source>
</evidence>
<evidence type="ECO:0000313" key="13">
    <source>
        <dbReference type="Proteomes" id="UP000183788"/>
    </source>
</evidence>
<reference evidence="12 13" key="1">
    <citation type="submission" date="2016-11" db="EMBL/GenBank/DDBJ databases">
        <authorList>
            <person name="Jaros S."/>
            <person name="Januszkiewicz K."/>
            <person name="Wedrychowicz H."/>
        </authorList>
    </citation>
    <scope>NUCLEOTIDE SEQUENCE [LARGE SCALE GENOMIC DNA]</scope>
    <source>
        <strain evidence="12 13">DSM 784</strain>
    </source>
</reference>
<keyword evidence="7" id="KW-0573">Peptidoglycan synthesis</keyword>
<keyword evidence="5" id="KW-0812">Transmembrane</keyword>
<evidence type="ECO:0000313" key="12">
    <source>
        <dbReference type="EMBL" id="SFW18501.1"/>
    </source>
</evidence>
<protein>
    <submittedName>
        <fullName evidence="12">Transglycosylase</fullName>
    </submittedName>
</protein>
<dbReference type="InterPro" id="IPR001264">
    <property type="entry name" value="Glyco_trans_51"/>
</dbReference>
<dbReference type="InterPro" id="IPR011812">
    <property type="entry name" value="Pep_trsgly"/>
</dbReference>
<dbReference type="EMBL" id="FPIZ01000001">
    <property type="protein sequence ID" value="SFW18501.1"/>
    <property type="molecule type" value="Genomic_DNA"/>
</dbReference>
<evidence type="ECO:0000256" key="6">
    <source>
        <dbReference type="ARBA" id="ARBA00022960"/>
    </source>
</evidence>
<dbReference type="RefSeq" id="WP_072356991.1">
    <property type="nucleotide sequence ID" value="NZ_FPIZ01000001.1"/>
</dbReference>
<keyword evidence="1" id="KW-1003">Cell membrane</keyword>
<accession>A0A1K1M5T4</accession>
<keyword evidence="3" id="KW-0328">Glycosyltransferase</keyword>
<dbReference type="PANTHER" id="PTHR30400:SF0">
    <property type="entry name" value="BIOSYNTHETIC PEPTIDOGLYCAN TRANSGLYCOSYLASE"/>
    <property type="match status" value="1"/>
</dbReference>
<evidence type="ECO:0000256" key="2">
    <source>
        <dbReference type="ARBA" id="ARBA00022519"/>
    </source>
</evidence>
<evidence type="ECO:0000256" key="1">
    <source>
        <dbReference type="ARBA" id="ARBA00022475"/>
    </source>
</evidence>
<keyword evidence="10" id="KW-0961">Cell wall biogenesis/degradation</keyword>
<dbReference type="InterPro" id="IPR036950">
    <property type="entry name" value="PBP_transglycosylase"/>
</dbReference>
<keyword evidence="9" id="KW-0472">Membrane</keyword>
<dbReference type="GO" id="GO:0009274">
    <property type="term" value="C:peptidoglycan-based cell wall"/>
    <property type="evidence" value="ECO:0007669"/>
    <property type="project" value="InterPro"/>
</dbReference>
<dbReference type="Proteomes" id="UP000183788">
    <property type="component" value="Unassembled WGS sequence"/>
</dbReference>
<keyword evidence="2" id="KW-0997">Cell inner membrane</keyword>
<sequence>MNSLPSTFFIIRQLVIILLTNGYPGSKWLSNKQKNACEKLGKALNIFFTVGKIRFHLDGSFTMKELHIRKKHKLSFTATGIHGKINLRTLLRKELLLSSLSAATIQLNILSARHPAPENTVPVKQPAFPLQPIHYKGVFRLLSRLKKHIPLHTDIAAVTMTIGRHTFSIKKLAIEKREGNLHFSANETQSPGMLLLSSNSLLNITNITDSALSLSLLVEQGTISSHVLSSKEIRAEHLSLHMDCHLSGDAFTLAETATARYNQLRFSLYGTHDFSHNHFKAGIRLEEISIADFLRAFPDFSYRKIYGLSFTGTVASVNAVFTCNTNNLWEHTFELELQNNELQLAECPANWHNLNEKPVNTSHHYLDIGQIQPLLLATILSSEDTMFFKHRGLDPMAIGYSIVQNIINREFRRGASTITMQLVRNLFLNHEKTLYRKIEEIFIALLLEHFFHIPKMKILEHYLNIIEMGPNVYSLANASWFYFSKPANDLTLTECLVLSYIIPRPKFFLDAFLQESEQLKRNLRTHIKRFGRLLFLQGIITQEQQDGLNMRITIQGKTLSLLQTAGA</sequence>
<feature type="domain" description="Glycosyl transferase family 51" evidence="11">
    <location>
        <begin position="360"/>
        <end position="509"/>
    </location>
</feature>
<evidence type="ECO:0000256" key="10">
    <source>
        <dbReference type="ARBA" id="ARBA00023316"/>
    </source>
</evidence>
<dbReference type="Pfam" id="PF00912">
    <property type="entry name" value="Transgly"/>
    <property type="match status" value="1"/>
</dbReference>
<dbReference type="GO" id="GO:0016763">
    <property type="term" value="F:pentosyltransferase activity"/>
    <property type="evidence" value="ECO:0007669"/>
    <property type="project" value="InterPro"/>
</dbReference>